<name>A0A1R3IQ70_COCAP</name>
<feature type="region of interest" description="Disordered" evidence="1">
    <location>
        <begin position="1"/>
        <end position="31"/>
    </location>
</feature>
<organism evidence="2 3">
    <name type="scientific">Corchorus capsularis</name>
    <name type="common">Jute</name>
    <dbReference type="NCBI Taxonomy" id="210143"/>
    <lineage>
        <taxon>Eukaryota</taxon>
        <taxon>Viridiplantae</taxon>
        <taxon>Streptophyta</taxon>
        <taxon>Embryophyta</taxon>
        <taxon>Tracheophyta</taxon>
        <taxon>Spermatophyta</taxon>
        <taxon>Magnoliopsida</taxon>
        <taxon>eudicotyledons</taxon>
        <taxon>Gunneridae</taxon>
        <taxon>Pentapetalae</taxon>
        <taxon>rosids</taxon>
        <taxon>malvids</taxon>
        <taxon>Malvales</taxon>
        <taxon>Malvaceae</taxon>
        <taxon>Grewioideae</taxon>
        <taxon>Apeibeae</taxon>
        <taxon>Corchorus</taxon>
    </lineage>
</organism>
<keyword evidence="3" id="KW-1185">Reference proteome</keyword>
<accession>A0A1R3IQ70</accession>
<protein>
    <submittedName>
        <fullName evidence="2">Uncharacterized protein</fullName>
    </submittedName>
</protein>
<proteinExistence type="predicted"/>
<evidence type="ECO:0000256" key="1">
    <source>
        <dbReference type="SAM" id="MobiDB-lite"/>
    </source>
</evidence>
<gene>
    <name evidence="2" type="ORF">CCACVL1_10676</name>
</gene>
<dbReference type="OrthoDB" id="1931260at2759"/>
<reference evidence="2 3" key="1">
    <citation type="submission" date="2013-09" db="EMBL/GenBank/DDBJ databases">
        <title>Corchorus capsularis genome sequencing.</title>
        <authorList>
            <person name="Alam M."/>
            <person name="Haque M.S."/>
            <person name="Islam M.S."/>
            <person name="Emdad E.M."/>
            <person name="Islam M.M."/>
            <person name="Ahmed B."/>
            <person name="Halim A."/>
            <person name="Hossen Q.M.M."/>
            <person name="Hossain M.Z."/>
            <person name="Ahmed R."/>
            <person name="Khan M.M."/>
            <person name="Islam R."/>
            <person name="Rashid M.M."/>
            <person name="Khan S.A."/>
            <person name="Rahman M.S."/>
            <person name="Alam M."/>
        </authorList>
    </citation>
    <scope>NUCLEOTIDE SEQUENCE [LARGE SCALE GENOMIC DNA]</scope>
    <source>
        <strain evidence="3">cv. CVL-1</strain>
        <tissue evidence="2">Whole seedling</tissue>
    </source>
</reference>
<comment type="caution">
    <text evidence="2">The sequence shown here is derived from an EMBL/GenBank/DDBJ whole genome shotgun (WGS) entry which is preliminary data.</text>
</comment>
<dbReference type="AlphaFoldDB" id="A0A1R3IQ70"/>
<dbReference type="Gramene" id="OMO84739">
    <property type="protein sequence ID" value="OMO84739"/>
    <property type="gene ID" value="CCACVL1_10676"/>
</dbReference>
<dbReference type="EMBL" id="AWWV01009688">
    <property type="protein sequence ID" value="OMO84739.1"/>
    <property type="molecule type" value="Genomic_DNA"/>
</dbReference>
<feature type="compositionally biased region" description="Basic and acidic residues" evidence="1">
    <location>
        <begin position="1"/>
        <end position="22"/>
    </location>
</feature>
<sequence length="86" mass="9433">MASKKVELATQDKFKQKADPKKPNVGVKNSGETLKQLLERNSLTPSYTGSPSSPLSHPKAQISILEDSLQIFNGNFERETNSGQSE</sequence>
<evidence type="ECO:0000313" key="2">
    <source>
        <dbReference type="EMBL" id="OMO84739.1"/>
    </source>
</evidence>
<dbReference type="Proteomes" id="UP000188268">
    <property type="component" value="Unassembled WGS sequence"/>
</dbReference>
<evidence type="ECO:0000313" key="3">
    <source>
        <dbReference type="Proteomes" id="UP000188268"/>
    </source>
</evidence>